<dbReference type="PROSITE" id="PS50893">
    <property type="entry name" value="ABC_TRANSPORTER_2"/>
    <property type="match status" value="1"/>
</dbReference>
<feature type="domain" description="ABC transporter" evidence="5">
    <location>
        <begin position="8"/>
        <end position="248"/>
    </location>
</feature>
<evidence type="ECO:0000313" key="7">
    <source>
        <dbReference type="Proteomes" id="UP000614200"/>
    </source>
</evidence>
<dbReference type="Pfam" id="PF00005">
    <property type="entry name" value="ABC_tran"/>
    <property type="match status" value="1"/>
</dbReference>
<dbReference type="PANTHER" id="PTHR43776:SF7">
    <property type="entry name" value="D,D-DIPEPTIDE TRANSPORT ATP-BINDING PROTEIN DDPF-RELATED"/>
    <property type="match status" value="1"/>
</dbReference>
<dbReference type="RefSeq" id="WP_194701735.1">
    <property type="nucleotide sequence ID" value="NZ_JADKNH010000005.1"/>
</dbReference>
<organism evidence="6 7">
    <name type="scientific">Fusibacter ferrireducens</name>
    <dbReference type="NCBI Taxonomy" id="2785058"/>
    <lineage>
        <taxon>Bacteria</taxon>
        <taxon>Bacillati</taxon>
        <taxon>Bacillota</taxon>
        <taxon>Clostridia</taxon>
        <taxon>Eubacteriales</taxon>
        <taxon>Eubacteriales Family XII. Incertae Sedis</taxon>
        <taxon>Fusibacter</taxon>
    </lineage>
</organism>
<dbReference type="InterPro" id="IPR050319">
    <property type="entry name" value="ABC_transp_ATP-bind"/>
</dbReference>
<protein>
    <submittedName>
        <fullName evidence="6">ABC transporter ATP-binding protein</fullName>
    </submittedName>
</protein>
<evidence type="ECO:0000313" key="6">
    <source>
        <dbReference type="EMBL" id="MBF4693507.1"/>
    </source>
</evidence>
<name>A0ABR9ZSS3_9FIRM</name>
<keyword evidence="2" id="KW-0813">Transport</keyword>
<dbReference type="InterPro" id="IPR027417">
    <property type="entry name" value="P-loop_NTPase"/>
</dbReference>
<dbReference type="InterPro" id="IPR017871">
    <property type="entry name" value="ABC_transporter-like_CS"/>
</dbReference>
<evidence type="ECO:0000256" key="2">
    <source>
        <dbReference type="ARBA" id="ARBA00022448"/>
    </source>
</evidence>
<dbReference type="SMART" id="SM00382">
    <property type="entry name" value="AAA"/>
    <property type="match status" value="1"/>
</dbReference>
<dbReference type="Proteomes" id="UP000614200">
    <property type="component" value="Unassembled WGS sequence"/>
</dbReference>
<dbReference type="EMBL" id="JADKNH010000005">
    <property type="protein sequence ID" value="MBF4693507.1"/>
    <property type="molecule type" value="Genomic_DNA"/>
</dbReference>
<comment type="similarity">
    <text evidence="1">Belongs to the ABC transporter superfamily.</text>
</comment>
<proteinExistence type="inferred from homology"/>
<keyword evidence="3" id="KW-0547">Nucleotide-binding</keyword>
<keyword evidence="7" id="KW-1185">Reference proteome</keyword>
<evidence type="ECO:0000256" key="3">
    <source>
        <dbReference type="ARBA" id="ARBA00022741"/>
    </source>
</evidence>
<reference evidence="6 7" key="1">
    <citation type="submission" date="2020-11" db="EMBL/GenBank/DDBJ databases">
        <title>Fusibacter basophilias sp. nov.</title>
        <authorList>
            <person name="Qiu D."/>
        </authorList>
    </citation>
    <scope>NUCLEOTIDE SEQUENCE [LARGE SCALE GENOMIC DNA]</scope>
    <source>
        <strain evidence="6 7">Q10-2</strain>
    </source>
</reference>
<evidence type="ECO:0000256" key="4">
    <source>
        <dbReference type="ARBA" id="ARBA00022840"/>
    </source>
</evidence>
<dbReference type="GO" id="GO:0005524">
    <property type="term" value="F:ATP binding"/>
    <property type="evidence" value="ECO:0007669"/>
    <property type="project" value="UniProtKB-KW"/>
</dbReference>
<dbReference type="Gene3D" id="3.40.50.300">
    <property type="entry name" value="P-loop containing nucleotide triphosphate hydrolases"/>
    <property type="match status" value="1"/>
</dbReference>
<keyword evidence="4 6" id="KW-0067">ATP-binding</keyword>
<dbReference type="PANTHER" id="PTHR43776">
    <property type="entry name" value="TRANSPORT ATP-BINDING PROTEIN"/>
    <property type="match status" value="1"/>
</dbReference>
<evidence type="ECO:0000256" key="1">
    <source>
        <dbReference type="ARBA" id="ARBA00005417"/>
    </source>
</evidence>
<dbReference type="PROSITE" id="PS00211">
    <property type="entry name" value="ABC_TRANSPORTER_1"/>
    <property type="match status" value="1"/>
</dbReference>
<dbReference type="SUPFAM" id="SSF52540">
    <property type="entry name" value="P-loop containing nucleoside triphosphate hydrolases"/>
    <property type="match status" value="1"/>
</dbReference>
<gene>
    <name evidence="6" type="ORF">ISU02_10265</name>
</gene>
<comment type="caution">
    <text evidence="6">The sequence shown here is derived from an EMBL/GenBank/DDBJ whole genome shotgun (WGS) entry which is preliminary data.</text>
</comment>
<dbReference type="InterPro" id="IPR003593">
    <property type="entry name" value="AAA+_ATPase"/>
</dbReference>
<dbReference type="CDD" id="cd03257">
    <property type="entry name" value="ABC_NikE_OppD_transporters"/>
    <property type="match status" value="1"/>
</dbReference>
<dbReference type="InterPro" id="IPR003439">
    <property type="entry name" value="ABC_transporter-like_ATP-bd"/>
</dbReference>
<evidence type="ECO:0000259" key="5">
    <source>
        <dbReference type="PROSITE" id="PS50893"/>
    </source>
</evidence>
<sequence length="253" mass="28939">MQNKKPIIEIKQLTKKYYIKNSLFRKRSIVHAVNHISLDVYANEILGIIGESGSGKTTTGELIVKLNTPTSGEIRFDFDETHFRKEVQIVMQQSKEVFDPFMSVEKLLLEAIKLHQKLTKKEQLLEVERLLLSVGINPMDRQKKVNTFSGGQLQRICIARALAVKPKVLILDEPVSALDVSVQGQIINLLLDLHQKMNLTYILISHDLNIVRLMCHRIAVMKNGEIVELDETQKIFSHATHEYTKKLIADFDL</sequence>
<accession>A0ABR9ZSS3</accession>